<protein>
    <recommendedName>
        <fullName evidence="4">PEP-utilising enzyme C-terminal domain-containing protein</fullName>
    </recommendedName>
</protein>
<dbReference type="Pfam" id="PF02896">
    <property type="entry name" value="PEP-utilizers_C"/>
    <property type="match status" value="1"/>
</dbReference>
<dbReference type="GO" id="GO:0005524">
    <property type="term" value="F:ATP binding"/>
    <property type="evidence" value="ECO:0007669"/>
    <property type="project" value="UniProtKB-KW"/>
</dbReference>
<reference evidence="5 6" key="1">
    <citation type="journal article" date="2016" name="Nat. Commun.">
        <title>Thousands of microbial genomes shed light on interconnected biogeochemical processes in an aquifer system.</title>
        <authorList>
            <person name="Anantharaman K."/>
            <person name="Brown C.T."/>
            <person name="Hug L.A."/>
            <person name="Sharon I."/>
            <person name="Castelle C.J."/>
            <person name="Probst A.J."/>
            <person name="Thomas B.C."/>
            <person name="Singh A."/>
            <person name="Wilkins M.J."/>
            <person name="Karaoz U."/>
            <person name="Brodie E.L."/>
            <person name="Williams K.H."/>
            <person name="Hubbard S.S."/>
            <person name="Banfield J.F."/>
        </authorList>
    </citation>
    <scope>NUCLEOTIDE SEQUENCE [LARGE SCALE GENOMIC DNA]</scope>
</reference>
<keyword evidence="2" id="KW-0547">Nucleotide-binding</keyword>
<dbReference type="EMBL" id="MFCP01000011">
    <property type="protein sequence ID" value="OGE29089.1"/>
    <property type="molecule type" value="Genomic_DNA"/>
</dbReference>
<dbReference type="SUPFAM" id="SSF51621">
    <property type="entry name" value="Phosphoenolpyruvate/pyruvate domain"/>
    <property type="match status" value="1"/>
</dbReference>
<proteinExistence type="inferred from homology"/>
<dbReference type="InterPro" id="IPR006319">
    <property type="entry name" value="PEP_synth"/>
</dbReference>
<accession>A0A1F5JKG7</accession>
<evidence type="ECO:0000256" key="1">
    <source>
        <dbReference type="ARBA" id="ARBA00007837"/>
    </source>
</evidence>
<evidence type="ECO:0000256" key="3">
    <source>
        <dbReference type="ARBA" id="ARBA00022840"/>
    </source>
</evidence>
<dbReference type="Gene3D" id="3.20.20.60">
    <property type="entry name" value="Phosphoenolpyruvate-binding domains"/>
    <property type="match status" value="1"/>
</dbReference>
<dbReference type="InterPro" id="IPR015813">
    <property type="entry name" value="Pyrv/PenolPyrv_kinase-like_dom"/>
</dbReference>
<dbReference type="InterPro" id="IPR000121">
    <property type="entry name" value="PEP_util_C"/>
</dbReference>
<evidence type="ECO:0000313" key="6">
    <source>
        <dbReference type="Proteomes" id="UP000177555"/>
    </source>
</evidence>
<evidence type="ECO:0000313" key="5">
    <source>
        <dbReference type="EMBL" id="OGE29089.1"/>
    </source>
</evidence>
<gene>
    <name evidence="5" type="ORF">A2867_01160</name>
</gene>
<dbReference type="InterPro" id="IPR040442">
    <property type="entry name" value="Pyrv_kinase-like_dom_sf"/>
</dbReference>
<comment type="caution">
    <text evidence="5">The sequence shown here is derived from an EMBL/GenBank/DDBJ whole genome shotgun (WGS) entry which is preliminary data.</text>
</comment>
<dbReference type="Proteomes" id="UP000177555">
    <property type="component" value="Unassembled WGS sequence"/>
</dbReference>
<dbReference type="GO" id="GO:0008986">
    <property type="term" value="F:pyruvate, water dikinase activity"/>
    <property type="evidence" value="ECO:0007669"/>
    <property type="project" value="InterPro"/>
</dbReference>
<evidence type="ECO:0000259" key="4">
    <source>
        <dbReference type="Pfam" id="PF02896"/>
    </source>
</evidence>
<feature type="domain" description="PEP-utilising enzyme C-terminal" evidence="4">
    <location>
        <begin position="312"/>
        <end position="491"/>
    </location>
</feature>
<evidence type="ECO:0000256" key="2">
    <source>
        <dbReference type="ARBA" id="ARBA00022741"/>
    </source>
</evidence>
<sequence>MIEVLPIRLLTDQDALLFGPLNVSLGKLGRSGFPVAPGIVLTPPHLKLKTTLENFNFGSKEVFQQSLTLVKKEINKIPVPEILTREVGKHKQFLLNGEKIKGVKAVWSALLNFWLDQIKARLWNNGFFTGITDNLDPKVVIFIKDIKSHGIAYEDSFQDDVMVSTKSGKLHPTDLKRIVELIKLANKKLFIPNEYEWMVDKGVKLVGIKPYTFSPVTMNPSTVTLSETKGIVPDQNDKSKSAVKVFFDLSLGLTIEKEVDGVYIASEKIFDLNKPNDSFENLVFKVVESAMTFPNSPVFLKLADKSEGMGRVRGSLRLLHQKSLFDPMVDALDFARHKKGLTNIHIVIPFVRGVNELLQVKRELSTKKLMRKASLEYWMEVAVPENVINMEEYLMAGIDGVVLNLDELIAHLNGFDPIEADLAFYKNEVEGLIKFLEDGIRLLHKSKIPFIAYGSLNLYPKVLEFLVEKGVYGVVAEKYEAHSTKDLLYQVERRIVLRNS</sequence>
<dbReference type="PANTHER" id="PTHR43030:SF1">
    <property type="entry name" value="PHOSPHOENOLPYRUVATE SYNTHASE"/>
    <property type="match status" value="1"/>
</dbReference>
<keyword evidence="3" id="KW-0067">ATP-binding</keyword>
<organism evidence="5 6">
    <name type="scientific">Candidatus Daviesbacteria bacterium RIFCSPHIGHO2_01_FULL_40_11</name>
    <dbReference type="NCBI Taxonomy" id="1797762"/>
    <lineage>
        <taxon>Bacteria</taxon>
        <taxon>Candidatus Daviesiibacteriota</taxon>
    </lineage>
</organism>
<dbReference type="PANTHER" id="PTHR43030">
    <property type="entry name" value="PHOSPHOENOLPYRUVATE SYNTHASE"/>
    <property type="match status" value="1"/>
</dbReference>
<dbReference type="AlphaFoldDB" id="A0A1F5JKG7"/>
<name>A0A1F5JKG7_9BACT</name>
<comment type="similarity">
    <text evidence="1">Belongs to the PEP-utilizing enzyme family.</text>
</comment>